<dbReference type="InterPro" id="IPR013784">
    <property type="entry name" value="Carb-bd-like_fold"/>
</dbReference>
<name>A0ABV6BCM2_9GAMM</name>
<keyword evidence="3" id="KW-0998">Cell outer membrane</keyword>
<organism evidence="5 6">
    <name type="scientific">Rheinheimera tilapiae</name>
    <dbReference type="NCBI Taxonomy" id="875043"/>
    <lineage>
        <taxon>Bacteria</taxon>
        <taxon>Pseudomonadati</taxon>
        <taxon>Pseudomonadota</taxon>
        <taxon>Gammaproteobacteria</taxon>
        <taxon>Chromatiales</taxon>
        <taxon>Chromatiaceae</taxon>
        <taxon>Rheinheimera</taxon>
    </lineage>
</organism>
<comment type="subcellular location">
    <subcellularLocation>
        <location evidence="1">Cell outer membrane</location>
    </subcellularLocation>
</comment>
<dbReference type="SUPFAM" id="SSF49452">
    <property type="entry name" value="Starch-binding domain-like"/>
    <property type="match status" value="1"/>
</dbReference>
<dbReference type="Gene3D" id="2.40.170.20">
    <property type="entry name" value="TonB-dependent receptor, beta-barrel domain"/>
    <property type="match status" value="1"/>
</dbReference>
<reference evidence="5 6" key="1">
    <citation type="submission" date="2024-09" db="EMBL/GenBank/DDBJ databases">
        <authorList>
            <person name="Sun Q."/>
            <person name="Mori K."/>
        </authorList>
    </citation>
    <scope>NUCLEOTIDE SEQUENCE [LARGE SCALE GENOMIC DNA]</scope>
    <source>
        <strain evidence="5 6">KCTC 23315</strain>
    </source>
</reference>
<comment type="caution">
    <text evidence="5">The sequence shown here is derived from an EMBL/GenBank/DDBJ whole genome shotgun (WGS) entry which is preliminary data.</text>
</comment>
<keyword evidence="6" id="KW-1185">Reference proteome</keyword>
<protein>
    <submittedName>
        <fullName evidence="5">Carboxypeptidase regulatory-like domain-containing protein</fullName>
    </submittedName>
</protein>
<dbReference type="Proteomes" id="UP001589813">
    <property type="component" value="Unassembled WGS sequence"/>
</dbReference>
<dbReference type="SUPFAM" id="SSF56935">
    <property type="entry name" value="Porins"/>
    <property type="match status" value="1"/>
</dbReference>
<keyword evidence="2" id="KW-0472">Membrane</keyword>
<dbReference type="RefSeq" id="WP_377242966.1">
    <property type="nucleotide sequence ID" value="NZ_JBHLXP010000001.1"/>
</dbReference>
<dbReference type="Pfam" id="PF13620">
    <property type="entry name" value="CarboxypepD_reg"/>
    <property type="match status" value="1"/>
</dbReference>
<evidence type="ECO:0000313" key="5">
    <source>
        <dbReference type="EMBL" id="MFC0048616.1"/>
    </source>
</evidence>
<dbReference type="EMBL" id="JBHLXP010000001">
    <property type="protein sequence ID" value="MFC0048616.1"/>
    <property type="molecule type" value="Genomic_DNA"/>
</dbReference>
<feature type="signal peptide" evidence="4">
    <location>
        <begin position="1"/>
        <end position="38"/>
    </location>
</feature>
<sequence>MKITTSPQYPTTPVRRFGINLITSALLASALCAAPAMAQQAGGIKGKISADSAQSSVAGLTITASSNVMPKPRTAVTKADGSYSLPLLLPGKYDLTISNATGVVRKMQVEVQLEQTSTVDVNLGAGGADVEVIQVLGSAISREGNSALTNSLGAENIESLPVGQEYRDLLKLVPGVQYSENGTLGPSAGGSGVDNKYGFDGVDVSLPLFGNLASDPSTHDIASVSMDRGGAKAVGFNRAGGFSINTISKSGTNEFEGYIEYKLQDKSLTAKSEDVAKAFKSESSWITMGLAGPLIEDMLYFYGSFYRPETERANKETNYGPVKDYSSERNEYFGKLTFAPTDDLLFNMSLRDSSRESDGASVGAFDSDTVSVGEISDQTILTFDGSYLLSSNTSLTFNAGRFELETATAPDNRFSFQPVIGNKLDLNNLTGLGTLAVPTLIANATTPAQLAFNSFAQQLINQYGYTNAAGAKAGGGRVGGAPQINNQNFYRDSLEFAIDHELSHGDTTHKLHAGFKYSDIEEELSRLSNGWGSIAYTGGLQKTAAGVPYFYQTSTEQMSLLDASGKTVPPIKSAARSYNFEINDTITHGDFDYNIGVLISKDELFGQGLREKAGTVSGFELAPGNKYKMYTIDWKDMIQPRLGATWRYDGENTIFANYASYNPEASSLARAASWDRSTQRTLLVRFDENGNYLETANRGSSSGKVFADDLKPRRIDEFTLGTTKALDGGWYLRSHIRHREGSHFWEDIWNYARSREGTYGPNGGVPADLRALGDYVKNLEDIRKEIGGSTYVIAEVDGGYTKYWEASFEAEWVGDRAYLNASYVWSRYTGNFDQDNTTYTNDANTFIGSSYYNDDKGKYVWDNKDGTLSADKPHLLKVYGYYTLDWEANIGAYFLFQSGQAWETWSGAYYGLNPRGSYEAVSAYAEKAGSRRSSSHWQMDLNYTQDYVINPELVVKFRADLFNVFDRQTGYDIEPIDFATQYGKPRRWYNPRRVQLSVRVDF</sequence>
<feature type="chain" id="PRO_5045572576" evidence="4">
    <location>
        <begin position="39"/>
        <end position="1002"/>
    </location>
</feature>
<evidence type="ECO:0000256" key="3">
    <source>
        <dbReference type="ARBA" id="ARBA00023237"/>
    </source>
</evidence>
<accession>A0ABV6BCM2</accession>
<gene>
    <name evidence="5" type="ORF">ACFFJP_09980</name>
</gene>
<evidence type="ECO:0000313" key="6">
    <source>
        <dbReference type="Proteomes" id="UP001589813"/>
    </source>
</evidence>
<dbReference type="InterPro" id="IPR036942">
    <property type="entry name" value="Beta-barrel_TonB_sf"/>
</dbReference>
<evidence type="ECO:0000256" key="4">
    <source>
        <dbReference type="SAM" id="SignalP"/>
    </source>
</evidence>
<evidence type="ECO:0000256" key="1">
    <source>
        <dbReference type="ARBA" id="ARBA00004442"/>
    </source>
</evidence>
<evidence type="ECO:0000256" key="2">
    <source>
        <dbReference type="ARBA" id="ARBA00023136"/>
    </source>
</evidence>
<keyword evidence="4" id="KW-0732">Signal</keyword>
<dbReference type="Gene3D" id="2.60.40.1120">
    <property type="entry name" value="Carboxypeptidase-like, regulatory domain"/>
    <property type="match status" value="1"/>
</dbReference>
<proteinExistence type="predicted"/>